<evidence type="ECO:0000313" key="3">
    <source>
        <dbReference type="Proteomes" id="UP000237105"/>
    </source>
</evidence>
<feature type="region of interest" description="Disordered" evidence="1">
    <location>
        <begin position="1"/>
        <end position="24"/>
    </location>
</feature>
<name>A0A2P5D306_PARAD</name>
<keyword evidence="3" id="KW-1185">Reference proteome</keyword>
<evidence type="ECO:0000256" key="1">
    <source>
        <dbReference type="SAM" id="MobiDB-lite"/>
    </source>
</evidence>
<reference evidence="3" key="1">
    <citation type="submission" date="2016-06" db="EMBL/GenBank/DDBJ databases">
        <title>Parallel loss of symbiosis genes in relatives of nitrogen-fixing non-legume Parasponia.</title>
        <authorList>
            <person name="Van Velzen R."/>
            <person name="Holmer R."/>
            <person name="Bu F."/>
            <person name="Rutten L."/>
            <person name="Van Zeijl A."/>
            <person name="Liu W."/>
            <person name="Santuari L."/>
            <person name="Cao Q."/>
            <person name="Sharma T."/>
            <person name="Shen D."/>
            <person name="Roswanjaya Y."/>
            <person name="Wardhani T."/>
            <person name="Kalhor M.S."/>
            <person name="Jansen J."/>
            <person name="Van den Hoogen J."/>
            <person name="Gungor B."/>
            <person name="Hartog M."/>
            <person name="Hontelez J."/>
            <person name="Verver J."/>
            <person name="Yang W.-C."/>
            <person name="Schijlen E."/>
            <person name="Repin R."/>
            <person name="Schilthuizen M."/>
            <person name="Schranz E."/>
            <person name="Heidstra R."/>
            <person name="Miyata K."/>
            <person name="Fedorova E."/>
            <person name="Kohlen W."/>
            <person name="Bisseling T."/>
            <person name="Smit S."/>
            <person name="Geurts R."/>
        </authorList>
    </citation>
    <scope>NUCLEOTIDE SEQUENCE [LARGE SCALE GENOMIC DNA]</scope>
    <source>
        <strain evidence="3">cv. WU1-14</strain>
    </source>
</reference>
<dbReference type="EMBL" id="JXTB01000069">
    <property type="protein sequence ID" value="PON67673.1"/>
    <property type="molecule type" value="Genomic_DNA"/>
</dbReference>
<protein>
    <submittedName>
        <fullName evidence="2">Uncharacterized protein</fullName>
    </submittedName>
</protein>
<proteinExistence type="predicted"/>
<dbReference type="Proteomes" id="UP000237105">
    <property type="component" value="Unassembled WGS sequence"/>
</dbReference>
<gene>
    <name evidence="2" type="ORF">PanWU01x14_100970</name>
</gene>
<organism evidence="2 3">
    <name type="scientific">Parasponia andersonii</name>
    <name type="common">Sponia andersonii</name>
    <dbReference type="NCBI Taxonomy" id="3476"/>
    <lineage>
        <taxon>Eukaryota</taxon>
        <taxon>Viridiplantae</taxon>
        <taxon>Streptophyta</taxon>
        <taxon>Embryophyta</taxon>
        <taxon>Tracheophyta</taxon>
        <taxon>Spermatophyta</taxon>
        <taxon>Magnoliopsida</taxon>
        <taxon>eudicotyledons</taxon>
        <taxon>Gunneridae</taxon>
        <taxon>Pentapetalae</taxon>
        <taxon>rosids</taxon>
        <taxon>fabids</taxon>
        <taxon>Rosales</taxon>
        <taxon>Cannabaceae</taxon>
        <taxon>Parasponia</taxon>
    </lineage>
</organism>
<evidence type="ECO:0000313" key="2">
    <source>
        <dbReference type="EMBL" id="PON67673.1"/>
    </source>
</evidence>
<accession>A0A2P5D306</accession>
<comment type="caution">
    <text evidence="2">The sequence shown here is derived from an EMBL/GenBank/DDBJ whole genome shotgun (WGS) entry which is preliminary data.</text>
</comment>
<sequence length="66" mass="7180">MADWGGGKSGVQFSCQGPRAQREGKVEHVDVHDMVLSYRECGPLSCMGATSCMPQLQYPRDCESGD</sequence>
<dbReference type="AlphaFoldDB" id="A0A2P5D306"/>